<accession>D5GEM9</accession>
<name>D5GEM9_TUBMM</name>
<gene>
    <name evidence="2" type="ORF">GSTUM_00001288001</name>
</gene>
<sequence>MLLQGLQATNHKRKKKKESNKKHGPYYPKPKKPWKKENRK</sequence>
<reference evidence="2 3" key="1">
    <citation type="journal article" date="2010" name="Nature">
        <title>Perigord black truffle genome uncovers evolutionary origins and mechanisms of symbiosis.</title>
        <authorList>
            <person name="Martin F."/>
            <person name="Kohler A."/>
            <person name="Murat C."/>
            <person name="Balestrini R."/>
            <person name="Coutinho P.M."/>
            <person name="Jaillon O."/>
            <person name="Montanini B."/>
            <person name="Morin E."/>
            <person name="Noel B."/>
            <person name="Percudani R."/>
            <person name="Porcel B."/>
            <person name="Rubini A."/>
            <person name="Amicucci A."/>
            <person name="Amselem J."/>
            <person name="Anthouard V."/>
            <person name="Arcioni S."/>
            <person name="Artiguenave F."/>
            <person name="Aury J.M."/>
            <person name="Ballario P."/>
            <person name="Bolchi A."/>
            <person name="Brenna A."/>
            <person name="Brun A."/>
            <person name="Buee M."/>
            <person name="Cantarel B."/>
            <person name="Chevalier G."/>
            <person name="Couloux A."/>
            <person name="Da Silva C."/>
            <person name="Denoeud F."/>
            <person name="Duplessis S."/>
            <person name="Ghignone S."/>
            <person name="Hilselberger B."/>
            <person name="Iotti M."/>
            <person name="Marcais B."/>
            <person name="Mello A."/>
            <person name="Miranda M."/>
            <person name="Pacioni G."/>
            <person name="Quesneville H."/>
            <person name="Riccioni C."/>
            <person name="Ruotolo R."/>
            <person name="Splivallo R."/>
            <person name="Stocchi V."/>
            <person name="Tisserant E."/>
            <person name="Viscomi A.R."/>
            <person name="Zambonelli A."/>
            <person name="Zampieri E."/>
            <person name="Henrissat B."/>
            <person name="Lebrun M.H."/>
            <person name="Paolocci F."/>
            <person name="Bonfante P."/>
            <person name="Ottonello S."/>
            <person name="Wincker P."/>
        </authorList>
    </citation>
    <scope>NUCLEOTIDE SEQUENCE [LARGE SCALE GENOMIC DNA]</scope>
    <source>
        <strain evidence="2 3">Mel28</strain>
    </source>
</reference>
<dbReference type="KEGG" id="tml:GSTUM_00001288001"/>
<evidence type="ECO:0000313" key="2">
    <source>
        <dbReference type="EMBL" id="CAZ82972.1"/>
    </source>
</evidence>
<evidence type="ECO:0000313" key="3">
    <source>
        <dbReference type="Proteomes" id="UP000006911"/>
    </source>
</evidence>
<protein>
    <submittedName>
        <fullName evidence="2">(Perigord truffle) hypothetical protein</fullName>
    </submittedName>
</protein>
<organism evidence="2 3">
    <name type="scientific">Tuber melanosporum (strain Mel28)</name>
    <name type="common">Perigord black truffle</name>
    <dbReference type="NCBI Taxonomy" id="656061"/>
    <lineage>
        <taxon>Eukaryota</taxon>
        <taxon>Fungi</taxon>
        <taxon>Dikarya</taxon>
        <taxon>Ascomycota</taxon>
        <taxon>Pezizomycotina</taxon>
        <taxon>Pezizomycetes</taxon>
        <taxon>Pezizales</taxon>
        <taxon>Tuberaceae</taxon>
        <taxon>Tuber</taxon>
    </lineage>
</organism>
<dbReference type="InParanoid" id="D5GEM9"/>
<evidence type="ECO:0000256" key="1">
    <source>
        <dbReference type="SAM" id="MobiDB-lite"/>
    </source>
</evidence>
<dbReference type="RefSeq" id="XP_002838781.1">
    <property type="nucleotide sequence ID" value="XM_002838735.1"/>
</dbReference>
<dbReference type="EMBL" id="FN430179">
    <property type="protein sequence ID" value="CAZ82972.1"/>
    <property type="molecule type" value="Genomic_DNA"/>
</dbReference>
<proteinExistence type="predicted"/>
<dbReference type="Proteomes" id="UP000006911">
    <property type="component" value="Unassembled WGS sequence"/>
</dbReference>
<dbReference type="AlphaFoldDB" id="D5GEM9"/>
<dbReference type="GeneID" id="9184885"/>
<dbReference type="HOGENOM" id="CLU_219517_0_0_1"/>
<feature type="region of interest" description="Disordered" evidence="1">
    <location>
        <begin position="1"/>
        <end position="40"/>
    </location>
</feature>
<feature type="compositionally biased region" description="Basic residues" evidence="1">
    <location>
        <begin position="10"/>
        <end position="40"/>
    </location>
</feature>
<keyword evidence="3" id="KW-1185">Reference proteome</keyword>